<evidence type="ECO:0000256" key="9">
    <source>
        <dbReference type="ARBA" id="ARBA00023157"/>
    </source>
</evidence>
<reference evidence="11" key="2">
    <citation type="submission" date="2020-11" db="EMBL/GenBank/DDBJ databases">
        <authorList>
            <person name="McCartney M.A."/>
            <person name="Auch B."/>
            <person name="Kono T."/>
            <person name="Mallez S."/>
            <person name="Becker A."/>
            <person name="Gohl D.M."/>
            <person name="Silverstein K.A.T."/>
            <person name="Koren S."/>
            <person name="Bechman K.B."/>
            <person name="Herman A."/>
            <person name="Abrahante J.E."/>
            <person name="Garbe J."/>
        </authorList>
    </citation>
    <scope>NUCLEOTIDE SEQUENCE</scope>
    <source>
        <strain evidence="11">Duluth1</strain>
        <tissue evidence="11">Whole animal</tissue>
    </source>
</reference>
<dbReference type="PROSITE" id="PS00118">
    <property type="entry name" value="PA2_HIS"/>
    <property type="match status" value="1"/>
</dbReference>
<keyword evidence="6" id="KW-0378">Hydrolase</keyword>
<comment type="caution">
    <text evidence="11">The sequence shown here is derived from an EMBL/GenBank/DDBJ whole genome shotgun (WGS) entry which is preliminary data.</text>
</comment>
<accession>A0A9D4IA46</accession>
<reference evidence="11" key="1">
    <citation type="journal article" date="2019" name="bioRxiv">
        <title>The Genome of the Zebra Mussel, Dreissena polymorpha: A Resource for Invasive Species Research.</title>
        <authorList>
            <person name="McCartney M.A."/>
            <person name="Auch B."/>
            <person name="Kono T."/>
            <person name="Mallez S."/>
            <person name="Zhang Y."/>
            <person name="Obille A."/>
            <person name="Becker A."/>
            <person name="Abrahante J.E."/>
            <person name="Garbe J."/>
            <person name="Badalamenti J.P."/>
            <person name="Herman A."/>
            <person name="Mangelson H."/>
            <person name="Liachko I."/>
            <person name="Sullivan S."/>
            <person name="Sone E.D."/>
            <person name="Koren S."/>
            <person name="Silverstein K.A.T."/>
            <person name="Beckman K.B."/>
            <person name="Gohl D.M."/>
        </authorList>
    </citation>
    <scope>NUCLEOTIDE SEQUENCE</scope>
    <source>
        <strain evidence="11">Duluth1</strain>
        <tissue evidence="11">Whole animal</tissue>
    </source>
</reference>
<dbReference type="InterPro" id="IPR016090">
    <property type="entry name" value="PLA2-like_dom"/>
</dbReference>
<evidence type="ECO:0000256" key="5">
    <source>
        <dbReference type="ARBA" id="ARBA00022723"/>
    </source>
</evidence>
<evidence type="ECO:0000256" key="2">
    <source>
        <dbReference type="ARBA" id="ARBA00004613"/>
    </source>
</evidence>
<evidence type="ECO:0000256" key="7">
    <source>
        <dbReference type="ARBA" id="ARBA00022837"/>
    </source>
</evidence>
<dbReference type="GO" id="GO:0004623">
    <property type="term" value="F:phospholipase A2 activity"/>
    <property type="evidence" value="ECO:0007669"/>
    <property type="project" value="UniProtKB-EC"/>
</dbReference>
<dbReference type="Proteomes" id="UP000828390">
    <property type="component" value="Unassembled WGS sequence"/>
</dbReference>
<keyword evidence="7" id="KW-0106">Calcium</keyword>
<sequence length="359" mass="40974">MASAKHESPATRRCIWRRFSLAGYSPDYDMTLRQVTDGRDILQAVFQGGALKECDLSSDTNQMLDFISSFIMGDREICREDFGDVFVSTSITNYTKHNMSLAHLTFQDATELGELEDYVNMKALRRDCRKFLVKATETAEQEAKSGNFTDLLAEIINTLDPEKLNSYKGILPAPPKETLLTPQDHNLSKRSAAVPVKKNQRSKRGAFDFSSVLIFPGTKWCGKGDLAQCFDDLGDDHELDMCCRDHDCCPFVIPPFTSRHNLFNYRLHSLLHCECDQRFRGCLRQSVSSMANMIGKIYFNILGSKCFTFSEEEVCVERSWWGRCLRYESQQTALLESQVAFNEEHALENVAIDNKTRRK</sequence>
<proteinExistence type="predicted"/>
<evidence type="ECO:0000256" key="6">
    <source>
        <dbReference type="ARBA" id="ARBA00022801"/>
    </source>
</evidence>
<evidence type="ECO:0000313" key="11">
    <source>
        <dbReference type="EMBL" id="KAH3752588.1"/>
    </source>
</evidence>
<dbReference type="FunFam" id="1.20.90.10:FF:000002">
    <property type="entry name" value="Phospholipase A2 group III"/>
    <property type="match status" value="1"/>
</dbReference>
<gene>
    <name evidence="11" type="ORF">DPMN_187209</name>
</gene>
<name>A0A9D4IA46_DREPO</name>
<keyword evidence="9" id="KW-1015">Disulfide bond</keyword>
<evidence type="ECO:0000256" key="1">
    <source>
        <dbReference type="ARBA" id="ARBA00001913"/>
    </source>
</evidence>
<dbReference type="CDD" id="cd04704">
    <property type="entry name" value="PLA2_bee_venom_like"/>
    <property type="match status" value="1"/>
</dbReference>
<dbReference type="PANTHER" id="PTHR12253">
    <property type="entry name" value="RH14732P"/>
    <property type="match status" value="1"/>
</dbReference>
<dbReference type="EC" id="3.1.1.4" evidence="3"/>
<dbReference type="SUPFAM" id="SSF48619">
    <property type="entry name" value="Phospholipase A2, PLA2"/>
    <property type="match status" value="1"/>
</dbReference>
<comment type="cofactor">
    <cofactor evidence="1">
        <name>Ca(2+)</name>
        <dbReference type="ChEBI" id="CHEBI:29108"/>
    </cofactor>
</comment>
<dbReference type="EMBL" id="JAIWYP010000010">
    <property type="protein sequence ID" value="KAH3752588.1"/>
    <property type="molecule type" value="Genomic_DNA"/>
</dbReference>
<keyword evidence="12" id="KW-1185">Reference proteome</keyword>
<evidence type="ECO:0000256" key="4">
    <source>
        <dbReference type="ARBA" id="ARBA00022525"/>
    </source>
</evidence>
<dbReference type="GO" id="GO:0006644">
    <property type="term" value="P:phospholipid metabolic process"/>
    <property type="evidence" value="ECO:0007669"/>
    <property type="project" value="InterPro"/>
</dbReference>
<feature type="domain" description="Phospholipase A2-like central" evidence="10">
    <location>
        <begin position="214"/>
        <end position="308"/>
    </location>
</feature>
<dbReference type="GO" id="GO:0050482">
    <property type="term" value="P:arachidonate secretion"/>
    <property type="evidence" value="ECO:0007669"/>
    <property type="project" value="InterPro"/>
</dbReference>
<evidence type="ECO:0000256" key="8">
    <source>
        <dbReference type="ARBA" id="ARBA00023098"/>
    </source>
</evidence>
<comment type="subcellular location">
    <subcellularLocation>
        <location evidence="2">Secreted</location>
    </subcellularLocation>
</comment>
<keyword evidence="8" id="KW-0443">Lipid metabolism</keyword>
<dbReference type="InterPro" id="IPR033113">
    <property type="entry name" value="PLA2_histidine"/>
</dbReference>
<dbReference type="Gene3D" id="1.20.90.10">
    <property type="entry name" value="Phospholipase A2 domain"/>
    <property type="match status" value="1"/>
</dbReference>
<dbReference type="GO" id="GO:0046872">
    <property type="term" value="F:metal ion binding"/>
    <property type="evidence" value="ECO:0007669"/>
    <property type="project" value="UniProtKB-KW"/>
</dbReference>
<protein>
    <recommendedName>
        <fullName evidence="3">phospholipase A2</fullName>
        <ecNumber evidence="3">3.1.1.4</ecNumber>
    </recommendedName>
</protein>
<evidence type="ECO:0000256" key="3">
    <source>
        <dbReference type="ARBA" id="ARBA00013278"/>
    </source>
</evidence>
<keyword evidence="5" id="KW-0479">Metal-binding</keyword>
<dbReference type="AlphaFoldDB" id="A0A9D4IA46"/>
<dbReference type="GO" id="GO:0005576">
    <property type="term" value="C:extracellular region"/>
    <property type="evidence" value="ECO:0007669"/>
    <property type="project" value="UniProtKB-SubCell"/>
</dbReference>
<evidence type="ECO:0000313" key="12">
    <source>
        <dbReference type="Proteomes" id="UP000828390"/>
    </source>
</evidence>
<dbReference type="Pfam" id="PF05826">
    <property type="entry name" value="Phospholip_A2_2"/>
    <property type="match status" value="1"/>
</dbReference>
<dbReference type="InterPro" id="IPR036444">
    <property type="entry name" value="PLipase_A2_dom_sf"/>
</dbReference>
<organism evidence="11 12">
    <name type="scientific">Dreissena polymorpha</name>
    <name type="common">Zebra mussel</name>
    <name type="synonym">Mytilus polymorpha</name>
    <dbReference type="NCBI Taxonomy" id="45954"/>
    <lineage>
        <taxon>Eukaryota</taxon>
        <taxon>Metazoa</taxon>
        <taxon>Spiralia</taxon>
        <taxon>Lophotrochozoa</taxon>
        <taxon>Mollusca</taxon>
        <taxon>Bivalvia</taxon>
        <taxon>Autobranchia</taxon>
        <taxon>Heteroconchia</taxon>
        <taxon>Euheterodonta</taxon>
        <taxon>Imparidentia</taxon>
        <taxon>Neoheterodontei</taxon>
        <taxon>Myida</taxon>
        <taxon>Dreissenoidea</taxon>
        <taxon>Dreissenidae</taxon>
        <taxon>Dreissena</taxon>
    </lineage>
</organism>
<evidence type="ECO:0000259" key="10">
    <source>
        <dbReference type="Pfam" id="PF05826"/>
    </source>
</evidence>
<dbReference type="OrthoDB" id="6075074at2759"/>
<keyword evidence="4" id="KW-0964">Secreted</keyword>